<dbReference type="AlphaFoldDB" id="A0A2R4M2E7"/>
<evidence type="ECO:0000313" key="2">
    <source>
        <dbReference type="Proteomes" id="UP000241447"/>
    </source>
</evidence>
<dbReference type="Proteomes" id="UP000241447">
    <property type="component" value="Chromosome"/>
</dbReference>
<reference evidence="1 2" key="1">
    <citation type="submission" date="2018-03" db="EMBL/GenBank/DDBJ databases">
        <title>The Complete Genome of Celeribacter baekdonensis strain LH4, a Thiosulfate-Oxidizing Alphaproteobacterium Isolated from Gulf of Mexico Continental Slope Sediments.</title>
        <authorList>
            <person name="Flood B.E."/>
            <person name="Bailey J.V."/>
            <person name="Leprich D."/>
        </authorList>
    </citation>
    <scope>NUCLEOTIDE SEQUENCE [LARGE SCALE GENOMIC DNA]</scope>
    <source>
        <strain evidence="1 2">LH4</strain>
    </source>
</reference>
<gene>
    <name evidence="1" type="ORF">DA792_09845</name>
</gene>
<dbReference type="RefSeq" id="WP_107719791.1">
    <property type="nucleotide sequence ID" value="NZ_CP028475.1"/>
</dbReference>
<accession>A0A2R4M2E7</accession>
<evidence type="ECO:0000313" key="1">
    <source>
        <dbReference type="EMBL" id="AVW91345.1"/>
    </source>
</evidence>
<proteinExistence type="predicted"/>
<dbReference type="EMBL" id="CP028475">
    <property type="protein sequence ID" value="AVW91345.1"/>
    <property type="molecule type" value="Genomic_DNA"/>
</dbReference>
<sequence length="82" mass="8930">MTERTKKLTLTRKAELLVISGDDPYCRCVQSAARTSNWCVEPTSTDGLSSDSTARTRGARYLAGQTPDQAYQINPQPIPVAA</sequence>
<dbReference type="KEGG" id="cbak:DA792_09845"/>
<organism evidence="1 2">
    <name type="scientific">Celeribacter baekdonensis</name>
    <dbReference type="NCBI Taxonomy" id="875171"/>
    <lineage>
        <taxon>Bacteria</taxon>
        <taxon>Pseudomonadati</taxon>
        <taxon>Pseudomonadota</taxon>
        <taxon>Alphaproteobacteria</taxon>
        <taxon>Rhodobacterales</taxon>
        <taxon>Roseobacteraceae</taxon>
        <taxon>Celeribacter</taxon>
    </lineage>
</organism>
<dbReference type="OrthoDB" id="9813285at2"/>
<protein>
    <submittedName>
        <fullName evidence="1">Uncharacterized protein</fullName>
    </submittedName>
</protein>
<name>A0A2R4M2E7_9RHOB</name>